<dbReference type="PANTHER" id="PTHR31025:SF31">
    <property type="entry name" value="SI:CH211-166E11.5"/>
    <property type="match status" value="1"/>
</dbReference>
<sequence length="356" mass="40045">MTSPCVKSDILERLAEAMFTYTAYPNDAQRSAVAQALVEKHPCLKEPGSFNGTYAWQQSLKYKCGNYRTKRKALGSPELLVNSLSHKSEDERKAAKNVKKPKRVEVNYLPSHPHGETDDTLENLRLDLIAACQRKDCARTINDMMARTYSWRRQEVVSKSPWVAEFKERWPALFDPFQINEEFRRCTAIPLESTFMSQLDKYTPKLLEVFSAKGGVIGQRIKNLLMQLIQEPSASALMKRDVTLRCLIEYMGESGEELISDYSGTAESIVHEDLRMRNVSIYICHEPNAVGIVIEGVPVLTHVGNLARACYLLLGLTYAHRAAVAHRQSGSSPNQMIGGSIPRLPGLHAEVSLARY</sequence>
<dbReference type="PANTHER" id="PTHR31025">
    <property type="entry name" value="SI:CH211-196P9.1-RELATED"/>
    <property type="match status" value="1"/>
</dbReference>
<comment type="caution">
    <text evidence="1">The sequence shown here is derived from an EMBL/GenBank/DDBJ whole genome shotgun (WGS) entry which is preliminary data.</text>
</comment>
<protein>
    <recommendedName>
        <fullName evidence="3">Sterile alpha motif domain-containing protein 3</fullName>
    </recommendedName>
</protein>
<reference evidence="1 2" key="1">
    <citation type="submission" date="2019-07" db="EMBL/GenBank/DDBJ databases">
        <title>Chromosome genome assembly for large yellow croaker.</title>
        <authorList>
            <person name="Xiao S."/>
        </authorList>
    </citation>
    <scope>NUCLEOTIDE SEQUENCE [LARGE SCALE GENOMIC DNA]</scope>
    <source>
        <strain evidence="1">JMULYC20181020</strain>
        <tissue evidence="1">Muscle</tissue>
    </source>
</reference>
<dbReference type="AlphaFoldDB" id="A0A6G0I7N4"/>
<evidence type="ECO:0008006" key="3">
    <source>
        <dbReference type="Google" id="ProtNLM"/>
    </source>
</evidence>
<proteinExistence type="predicted"/>
<accession>A0A6G0I7N4</accession>
<keyword evidence="2" id="KW-1185">Reference proteome</keyword>
<name>A0A6G0I7N4_LARCR</name>
<evidence type="ECO:0000313" key="2">
    <source>
        <dbReference type="Proteomes" id="UP000424527"/>
    </source>
</evidence>
<dbReference type="EMBL" id="REGW02000013">
    <property type="protein sequence ID" value="KAE8287323.1"/>
    <property type="molecule type" value="Genomic_DNA"/>
</dbReference>
<dbReference type="Proteomes" id="UP000424527">
    <property type="component" value="Unassembled WGS sequence"/>
</dbReference>
<gene>
    <name evidence="1" type="ORF">D5F01_LYC13362</name>
</gene>
<evidence type="ECO:0000313" key="1">
    <source>
        <dbReference type="EMBL" id="KAE8287323.1"/>
    </source>
</evidence>
<organism evidence="1 2">
    <name type="scientific">Larimichthys crocea</name>
    <name type="common">Large yellow croaker</name>
    <name type="synonym">Pseudosciaena crocea</name>
    <dbReference type="NCBI Taxonomy" id="215358"/>
    <lineage>
        <taxon>Eukaryota</taxon>
        <taxon>Metazoa</taxon>
        <taxon>Chordata</taxon>
        <taxon>Craniata</taxon>
        <taxon>Vertebrata</taxon>
        <taxon>Euteleostomi</taxon>
        <taxon>Actinopterygii</taxon>
        <taxon>Neopterygii</taxon>
        <taxon>Teleostei</taxon>
        <taxon>Neoteleostei</taxon>
        <taxon>Acanthomorphata</taxon>
        <taxon>Eupercaria</taxon>
        <taxon>Sciaenidae</taxon>
        <taxon>Larimichthys</taxon>
    </lineage>
</organism>